<reference evidence="2" key="1">
    <citation type="submission" date="2021-02" db="EMBL/GenBank/DDBJ databases">
        <authorList>
            <person name="Nowell W R."/>
        </authorList>
    </citation>
    <scope>NUCLEOTIDE SEQUENCE</scope>
</reference>
<dbReference type="InterPro" id="IPR036390">
    <property type="entry name" value="WH_DNA-bd_sf"/>
</dbReference>
<dbReference type="InterPro" id="IPR000591">
    <property type="entry name" value="DEP_dom"/>
</dbReference>
<dbReference type="InterPro" id="IPR036388">
    <property type="entry name" value="WH-like_DNA-bd_sf"/>
</dbReference>
<comment type="caution">
    <text evidence="2">The sequence shown here is derived from an EMBL/GenBank/DDBJ whole genome shotgun (WGS) entry which is preliminary data.</text>
</comment>
<dbReference type="Proteomes" id="UP000663824">
    <property type="component" value="Unassembled WGS sequence"/>
</dbReference>
<feature type="domain" description="DEP" evidence="1">
    <location>
        <begin position="23"/>
        <end position="114"/>
    </location>
</feature>
<sequence length="172" mass="19748">MYEKPKAPQFRATKMWNSLVQNFRSSIKLKKKRHFFKTYQNCFSSSDAITCMVNILQQQSSGSSSSLVTRTQAITMLQSLYNAKIFSDIKDDSKRTDASDPKQFLDNKIFKLLPQAEENIFPLVATVEDNKLIGSTSNDETKTSFSPSSVFELMYAFARQKRKLHTFSLFKP</sequence>
<evidence type="ECO:0000313" key="2">
    <source>
        <dbReference type="EMBL" id="CAF2144802.1"/>
    </source>
</evidence>
<protein>
    <recommendedName>
        <fullName evidence="1">DEP domain-containing protein</fullName>
    </recommendedName>
</protein>
<dbReference type="EMBL" id="CAJNRE010016275">
    <property type="protein sequence ID" value="CAF2144802.1"/>
    <property type="molecule type" value="Genomic_DNA"/>
</dbReference>
<evidence type="ECO:0000313" key="3">
    <source>
        <dbReference type="Proteomes" id="UP000663824"/>
    </source>
</evidence>
<name>A0A816XAX6_9BILA</name>
<dbReference type="SMART" id="SM00049">
    <property type="entry name" value="DEP"/>
    <property type="match status" value="1"/>
</dbReference>
<dbReference type="PANTHER" id="PTHR16206">
    <property type="entry name" value="DEP DOMAIN-CONTAINING"/>
    <property type="match status" value="1"/>
</dbReference>
<proteinExistence type="predicted"/>
<dbReference type="Pfam" id="PF00610">
    <property type="entry name" value="DEP"/>
    <property type="match status" value="1"/>
</dbReference>
<accession>A0A816XAX6</accession>
<organism evidence="2 3">
    <name type="scientific">Rotaria magnacalcarata</name>
    <dbReference type="NCBI Taxonomy" id="392030"/>
    <lineage>
        <taxon>Eukaryota</taxon>
        <taxon>Metazoa</taxon>
        <taxon>Spiralia</taxon>
        <taxon>Gnathifera</taxon>
        <taxon>Rotifera</taxon>
        <taxon>Eurotatoria</taxon>
        <taxon>Bdelloidea</taxon>
        <taxon>Philodinida</taxon>
        <taxon>Philodinidae</taxon>
        <taxon>Rotaria</taxon>
    </lineage>
</organism>
<dbReference type="SUPFAM" id="SSF46785">
    <property type="entry name" value="Winged helix' DNA-binding domain"/>
    <property type="match status" value="1"/>
</dbReference>
<evidence type="ECO:0000259" key="1">
    <source>
        <dbReference type="SMART" id="SM00049"/>
    </source>
</evidence>
<dbReference type="PANTHER" id="PTHR16206:SF4">
    <property type="entry name" value="PROTEIN LET-99"/>
    <property type="match status" value="1"/>
</dbReference>
<dbReference type="Gene3D" id="1.10.10.10">
    <property type="entry name" value="Winged helix-like DNA-binding domain superfamily/Winged helix DNA-binding domain"/>
    <property type="match status" value="1"/>
</dbReference>
<dbReference type="AlphaFoldDB" id="A0A816XAX6"/>
<dbReference type="GO" id="GO:0035556">
    <property type="term" value="P:intracellular signal transduction"/>
    <property type="evidence" value="ECO:0007669"/>
    <property type="project" value="InterPro"/>
</dbReference>
<gene>
    <name evidence="2" type="ORF">MBJ925_LOCUS30100</name>
</gene>